<dbReference type="Proteomes" id="UP000612362">
    <property type="component" value="Unassembled WGS sequence"/>
</dbReference>
<gene>
    <name evidence="2" type="ORF">KSX_20410</name>
</gene>
<feature type="transmembrane region" description="Helical" evidence="1">
    <location>
        <begin position="236"/>
        <end position="257"/>
    </location>
</feature>
<comment type="caution">
    <text evidence="2">The sequence shown here is derived from an EMBL/GenBank/DDBJ whole genome shotgun (WGS) entry which is preliminary data.</text>
</comment>
<keyword evidence="1" id="KW-0812">Transmembrane</keyword>
<feature type="transmembrane region" description="Helical" evidence="1">
    <location>
        <begin position="113"/>
        <end position="136"/>
    </location>
</feature>
<keyword evidence="1" id="KW-0472">Membrane</keyword>
<dbReference type="Pfam" id="PF12730">
    <property type="entry name" value="ABC2_membrane_4"/>
    <property type="match status" value="1"/>
</dbReference>
<proteinExistence type="predicted"/>
<organism evidence="2 3">
    <name type="scientific">Ktedonospora formicarum</name>
    <dbReference type="NCBI Taxonomy" id="2778364"/>
    <lineage>
        <taxon>Bacteria</taxon>
        <taxon>Bacillati</taxon>
        <taxon>Chloroflexota</taxon>
        <taxon>Ktedonobacteria</taxon>
        <taxon>Ktedonobacterales</taxon>
        <taxon>Ktedonobacteraceae</taxon>
        <taxon>Ktedonospora</taxon>
    </lineage>
</organism>
<feature type="transmembrane region" description="Helical" evidence="1">
    <location>
        <begin position="203"/>
        <end position="224"/>
    </location>
</feature>
<evidence type="ECO:0008006" key="4">
    <source>
        <dbReference type="Google" id="ProtNLM"/>
    </source>
</evidence>
<dbReference type="AlphaFoldDB" id="A0A8J3I0J9"/>
<sequence>MSTLIGNTQASGVVSARRPSFFGLVQGELIKLSRQWMTWIMVLCLVAGTALLQVIIARFGSTQHDIQIQSPNFFYSEMDMTLLIMRAFGGIFLMILTAYLIGMEYQNGTVRIILARGVGRVQLLLAKFTALLVIAIELCVLGVLYNALLTLITLFALGGNLDIISKMSSSVWSNIGLYLISMLISFVVTILMAMTVTALGRSLAFGMSIALAWFAVDNIGTLFLRLGYMFTKQQFFLDITAYLLGPVLNVLPAKMLPQDVRVSQTFSPWIDISESRALVTILVYALVFAVVSIVITWKRDVHE</sequence>
<accession>A0A8J3I0J9</accession>
<keyword evidence="1" id="KW-1133">Transmembrane helix</keyword>
<dbReference type="PANTHER" id="PTHR37305:SF1">
    <property type="entry name" value="MEMBRANE PROTEIN"/>
    <property type="match status" value="1"/>
</dbReference>
<keyword evidence="3" id="KW-1185">Reference proteome</keyword>
<reference evidence="2" key="1">
    <citation type="submission" date="2020-10" db="EMBL/GenBank/DDBJ databases">
        <title>Taxonomic study of unclassified bacteria belonging to the class Ktedonobacteria.</title>
        <authorList>
            <person name="Yabe S."/>
            <person name="Wang C.M."/>
            <person name="Zheng Y."/>
            <person name="Sakai Y."/>
            <person name="Cavaletti L."/>
            <person name="Monciardini P."/>
            <person name="Donadio S."/>
        </authorList>
    </citation>
    <scope>NUCLEOTIDE SEQUENCE</scope>
    <source>
        <strain evidence="2">SOSP1-1</strain>
    </source>
</reference>
<dbReference type="EMBL" id="BNJF01000001">
    <property type="protein sequence ID" value="GHO43878.1"/>
    <property type="molecule type" value="Genomic_DNA"/>
</dbReference>
<evidence type="ECO:0000313" key="3">
    <source>
        <dbReference type="Proteomes" id="UP000612362"/>
    </source>
</evidence>
<feature type="transmembrane region" description="Helical" evidence="1">
    <location>
        <begin position="36"/>
        <end position="60"/>
    </location>
</feature>
<protein>
    <recommendedName>
        <fullName evidence="4">ABC transporter permease</fullName>
    </recommendedName>
</protein>
<dbReference type="PANTHER" id="PTHR37305">
    <property type="entry name" value="INTEGRAL MEMBRANE PROTEIN-RELATED"/>
    <property type="match status" value="1"/>
</dbReference>
<dbReference type="RefSeq" id="WP_220193323.1">
    <property type="nucleotide sequence ID" value="NZ_BNJF01000001.1"/>
</dbReference>
<feature type="transmembrane region" description="Helical" evidence="1">
    <location>
        <begin position="142"/>
        <end position="163"/>
    </location>
</feature>
<evidence type="ECO:0000256" key="1">
    <source>
        <dbReference type="SAM" id="Phobius"/>
    </source>
</evidence>
<feature type="transmembrane region" description="Helical" evidence="1">
    <location>
        <begin position="80"/>
        <end position="101"/>
    </location>
</feature>
<evidence type="ECO:0000313" key="2">
    <source>
        <dbReference type="EMBL" id="GHO43878.1"/>
    </source>
</evidence>
<feature type="transmembrane region" description="Helical" evidence="1">
    <location>
        <begin position="277"/>
        <end position="297"/>
    </location>
</feature>
<feature type="transmembrane region" description="Helical" evidence="1">
    <location>
        <begin position="175"/>
        <end position="197"/>
    </location>
</feature>
<name>A0A8J3I0J9_9CHLR</name>